<evidence type="ECO:0000313" key="2">
    <source>
        <dbReference type="Proteomes" id="UP000239480"/>
    </source>
</evidence>
<evidence type="ECO:0000313" key="1">
    <source>
        <dbReference type="EMBL" id="PRY26422.1"/>
    </source>
</evidence>
<sequence>MTLVEQLTRLHRDIPGCRAAVFGDMEAGTVLRACADADLRQEDHDALLAEASACLGPGAERLLARVFGQGATPHRLSQAILAAPLQTCVFLRSGTTEGEVICVSLDAGTTLEGVGATLREVARADE</sequence>
<dbReference type="EMBL" id="PVTD01000001">
    <property type="protein sequence ID" value="PRY26422.1"/>
    <property type="molecule type" value="Genomic_DNA"/>
</dbReference>
<dbReference type="RefSeq" id="WP_106203188.1">
    <property type="nucleotide sequence ID" value="NZ_PVTD01000001.1"/>
</dbReference>
<keyword evidence="2" id="KW-1185">Reference proteome</keyword>
<evidence type="ECO:0008006" key="3">
    <source>
        <dbReference type="Google" id="ProtNLM"/>
    </source>
</evidence>
<proteinExistence type="predicted"/>
<organism evidence="1 2">
    <name type="scientific">Aliiruegeria haliotis</name>
    <dbReference type="NCBI Taxonomy" id="1280846"/>
    <lineage>
        <taxon>Bacteria</taxon>
        <taxon>Pseudomonadati</taxon>
        <taxon>Pseudomonadota</taxon>
        <taxon>Alphaproteobacteria</taxon>
        <taxon>Rhodobacterales</taxon>
        <taxon>Roseobacteraceae</taxon>
        <taxon>Aliiruegeria</taxon>
    </lineage>
</organism>
<reference evidence="1 2" key="1">
    <citation type="submission" date="2018-03" db="EMBL/GenBank/DDBJ databases">
        <title>Genomic Encyclopedia of Archaeal and Bacterial Type Strains, Phase II (KMG-II): from individual species to whole genera.</title>
        <authorList>
            <person name="Goeker M."/>
        </authorList>
    </citation>
    <scope>NUCLEOTIDE SEQUENCE [LARGE SCALE GENOMIC DNA]</scope>
    <source>
        <strain evidence="1 2">DSM 29328</strain>
    </source>
</reference>
<name>A0A2T0RZ58_9RHOB</name>
<accession>A0A2T0RZ58</accession>
<dbReference type="Proteomes" id="UP000239480">
    <property type="component" value="Unassembled WGS sequence"/>
</dbReference>
<dbReference type="OrthoDB" id="7857877at2"/>
<dbReference type="AlphaFoldDB" id="A0A2T0RZ58"/>
<protein>
    <recommendedName>
        <fullName evidence="3">Roadblock/LAMTOR2 domain-containing protein</fullName>
    </recommendedName>
</protein>
<comment type="caution">
    <text evidence="1">The sequence shown here is derived from an EMBL/GenBank/DDBJ whole genome shotgun (WGS) entry which is preliminary data.</text>
</comment>
<gene>
    <name evidence="1" type="ORF">CLV78_101517</name>
</gene>